<gene>
    <name evidence="2" type="ORF">RIF29_16531</name>
</gene>
<keyword evidence="1" id="KW-0812">Transmembrane</keyword>
<reference evidence="2 3" key="1">
    <citation type="submission" date="2024-01" db="EMBL/GenBank/DDBJ databases">
        <title>The genomes of 5 underutilized Papilionoideae crops provide insights into root nodulation and disease resistanc.</title>
        <authorList>
            <person name="Yuan L."/>
        </authorList>
    </citation>
    <scope>NUCLEOTIDE SEQUENCE [LARGE SCALE GENOMIC DNA]</scope>
    <source>
        <strain evidence="2">ZHUSHIDOU_FW_LH</strain>
        <tissue evidence="2">Leaf</tissue>
    </source>
</reference>
<comment type="caution">
    <text evidence="2">The sequence shown here is derived from an EMBL/GenBank/DDBJ whole genome shotgun (WGS) entry which is preliminary data.</text>
</comment>
<keyword evidence="1" id="KW-1133">Transmembrane helix</keyword>
<proteinExistence type="predicted"/>
<dbReference type="AlphaFoldDB" id="A0AAN9FLA7"/>
<accession>A0AAN9FLA7</accession>
<dbReference type="PANTHER" id="PTHR45376">
    <property type="entry name" value="CHAPERONE DNAJ-DOMAIN SUPERFAMILY PROTEIN-RELATED"/>
    <property type="match status" value="1"/>
</dbReference>
<name>A0AAN9FLA7_CROPI</name>
<sequence>MQDSDGKGPMMFAAQLHTPYDEGEPEMEEDGVTSSVVLISEGYLLCILSTVDLVLNSILRVMITRHKKLGCFSEDKETKWNKGNLNWYGDHDDHSNNYSNKGQRKSGKIRRESFCEDIDGHPEQVFQATFGNRFYTWSFGNMRGSSSEHLTSGFEWKHHSTRTNINKWKSASDVESDDESCYVGSLFLVYLHQVH</sequence>
<dbReference type="EMBL" id="JAYWIO010000003">
    <property type="protein sequence ID" value="KAK7275415.1"/>
    <property type="molecule type" value="Genomic_DNA"/>
</dbReference>
<keyword evidence="3" id="KW-1185">Reference proteome</keyword>
<keyword evidence="1" id="KW-0472">Membrane</keyword>
<protein>
    <submittedName>
        <fullName evidence="2">Uncharacterized protein</fullName>
    </submittedName>
</protein>
<evidence type="ECO:0000313" key="2">
    <source>
        <dbReference type="EMBL" id="KAK7275415.1"/>
    </source>
</evidence>
<feature type="transmembrane region" description="Helical" evidence="1">
    <location>
        <begin position="42"/>
        <end position="59"/>
    </location>
</feature>
<organism evidence="2 3">
    <name type="scientific">Crotalaria pallida</name>
    <name type="common">Smooth rattlebox</name>
    <name type="synonym">Crotalaria striata</name>
    <dbReference type="NCBI Taxonomy" id="3830"/>
    <lineage>
        <taxon>Eukaryota</taxon>
        <taxon>Viridiplantae</taxon>
        <taxon>Streptophyta</taxon>
        <taxon>Embryophyta</taxon>
        <taxon>Tracheophyta</taxon>
        <taxon>Spermatophyta</taxon>
        <taxon>Magnoliopsida</taxon>
        <taxon>eudicotyledons</taxon>
        <taxon>Gunneridae</taxon>
        <taxon>Pentapetalae</taxon>
        <taxon>rosids</taxon>
        <taxon>fabids</taxon>
        <taxon>Fabales</taxon>
        <taxon>Fabaceae</taxon>
        <taxon>Papilionoideae</taxon>
        <taxon>50 kb inversion clade</taxon>
        <taxon>genistoids sensu lato</taxon>
        <taxon>core genistoids</taxon>
        <taxon>Crotalarieae</taxon>
        <taxon>Crotalaria</taxon>
    </lineage>
</organism>
<evidence type="ECO:0000313" key="3">
    <source>
        <dbReference type="Proteomes" id="UP001372338"/>
    </source>
</evidence>
<dbReference type="PANTHER" id="PTHR45376:SF5">
    <property type="entry name" value="CHAPERONE DNAJ-DOMAIN SUPERFAMILY PROTEIN"/>
    <property type="match status" value="1"/>
</dbReference>
<evidence type="ECO:0000256" key="1">
    <source>
        <dbReference type="SAM" id="Phobius"/>
    </source>
</evidence>
<dbReference type="Proteomes" id="UP001372338">
    <property type="component" value="Unassembled WGS sequence"/>
</dbReference>